<evidence type="ECO:0000313" key="2">
    <source>
        <dbReference type="EMBL" id="GGB01865.1"/>
    </source>
</evidence>
<gene>
    <name evidence="2" type="ORF">GCM10007414_13860</name>
</gene>
<dbReference type="PANTHER" id="PTHR42678">
    <property type="entry name" value="AMIDASE"/>
    <property type="match status" value="1"/>
</dbReference>
<accession>A0ABQ1I1V0</accession>
<dbReference type="Pfam" id="PF01425">
    <property type="entry name" value="Amidase"/>
    <property type="match status" value="1"/>
</dbReference>
<dbReference type="SUPFAM" id="SSF75304">
    <property type="entry name" value="Amidase signature (AS) enzymes"/>
    <property type="match status" value="1"/>
</dbReference>
<keyword evidence="3" id="KW-1185">Reference proteome</keyword>
<dbReference type="Proteomes" id="UP000651977">
    <property type="component" value="Unassembled WGS sequence"/>
</dbReference>
<feature type="domain" description="Amidase" evidence="1">
    <location>
        <begin position="64"/>
        <end position="535"/>
    </location>
</feature>
<dbReference type="PANTHER" id="PTHR42678:SF5">
    <property type="entry name" value="GLUTAMYL-TRNA(GLN) AMIDOTRANSFERASE SUBUNIT A"/>
    <property type="match status" value="1"/>
</dbReference>
<dbReference type="EMBL" id="BMDY01000007">
    <property type="protein sequence ID" value="GGB01865.1"/>
    <property type="molecule type" value="Genomic_DNA"/>
</dbReference>
<evidence type="ECO:0000259" key="1">
    <source>
        <dbReference type="Pfam" id="PF01425"/>
    </source>
</evidence>
<dbReference type="PROSITE" id="PS51257">
    <property type="entry name" value="PROKAR_LIPOPROTEIN"/>
    <property type="match status" value="1"/>
</dbReference>
<evidence type="ECO:0000313" key="3">
    <source>
        <dbReference type="Proteomes" id="UP000651977"/>
    </source>
</evidence>
<comment type="caution">
    <text evidence="2">The sequence shown here is derived from an EMBL/GenBank/DDBJ whole genome shotgun (WGS) entry which is preliminary data.</text>
</comment>
<dbReference type="Gene3D" id="3.90.1300.10">
    <property type="entry name" value="Amidase signature (AS) domain"/>
    <property type="match status" value="1"/>
</dbReference>
<protein>
    <submittedName>
        <fullName evidence="2">Amidase</fullName>
    </submittedName>
</protein>
<dbReference type="PROSITE" id="PS00571">
    <property type="entry name" value="AMIDASES"/>
    <property type="match status" value="1"/>
</dbReference>
<proteinExistence type="predicted"/>
<sequence length="558" mass="60000">MLTTNKNILAAACFAALVSGCNDNNIQQQNDQENQQPATFSPVEGTISQLHAALAANTTSCEAVVQSYLDRIDAYDDVGPELHAVISTNPNALAEARALDEHYAETGEMDSLHCVTVLVKDNFDTDDMATTAGGLAMQFNMPPDNAFTITRMKQRGAIILGKANLDEFAFGYEGSSSIEGQTKNAYDLERGPGGSSSGTGAAIAASFAMVGTGTDTGGSIRIPSSVEGLVGIRPSLRLVSQDGIVPLSHSQDTGGPMCRTVEDCAHLLDAMVGFDSSAHSGQRENFAYDAPLISSPFLYQIITGVPHSYTQYLDEGALNGARIGVVREMFGDGSEQQNQVVQATIEAALAQMQAAGAVIEEVTIPKLSEIFERYKSVSRYEFCNDLTDYLGSWSELADGHHLSFAALAASFDYEVRHQQYFYYYGLFCGDQSANEDYQLNQTERPTQVRNALMQALNNVDDAGIPLGQAYDVLLYPTMLGLASELGQAPLAGDNNRLSPFSGFPALTMPAGMTNSEPQLPVGMEMLAREFDEASLIKIAYAYEKMAQPRQAPSHTPAL</sequence>
<dbReference type="InterPro" id="IPR023631">
    <property type="entry name" value="Amidase_dom"/>
</dbReference>
<dbReference type="InterPro" id="IPR020556">
    <property type="entry name" value="Amidase_CS"/>
</dbReference>
<organism evidence="2 3">
    <name type="scientific">Agarivorans gilvus</name>
    <dbReference type="NCBI Taxonomy" id="680279"/>
    <lineage>
        <taxon>Bacteria</taxon>
        <taxon>Pseudomonadati</taxon>
        <taxon>Pseudomonadota</taxon>
        <taxon>Gammaproteobacteria</taxon>
        <taxon>Alteromonadales</taxon>
        <taxon>Alteromonadaceae</taxon>
        <taxon>Agarivorans</taxon>
    </lineage>
</organism>
<reference evidence="3" key="1">
    <citation type="journal article" date="2019" name="Int. J. Syst. Evol. Microbiol.">
        <title>The Global Catalogue of Microorganisms (GCM) 10K type strain sequencing project: providing services to taxonomists for standard genome sequencing and annotation.</title>
        <authorList>
            <consortium name="The Broad Institute Genomics Platform"/>
            <consortium name="The Broad Institute Genome Sequencing Center for Infectious Disease"/>
            <person name="Wu L."/>
            <person name="Ma J."/>
        </authorList>
    </citation>
    <scope>NUCLEOTIDE SEQUENCE [LARGE SCALE GENOMIC DNA]</scope>
    <source>
        <strain evidence="3">CGMCC 1.10131</strain>
    </source>
</reference>
<dbReference type="RefSeq" id="WP_055734507.1">
    <property type="nucleotide sequence ID" value="NZ_BMDY01000007.1"/>
</dbReference>
<name>A0ABQ1I1V0_9ALTE</name>
<dbReference type="InterPro" id="IPR036928">
    <property type="entry name" value="AS_sf"/>
</dbReference>